<proteinExistence type="predicted"/>
<dbReference type="Gene3D" id="3.40.50.2000">
    <property type="entry name" value="Glycogen Phosphorylase B"/>
    <property type="match status" value="2"/>
</dbReference>
<keyword evidence="4" id="KW-1185">Reference proteome</keyword>
<feature type="domain" description="Glycosyltransferase subfamily 4-like N-terminal" evidence="2">
    <location>
        <begin position="22"/>
        <end position="178"/>
    </location>
</feature>
<organism evidence="3 4">
    <name type="scientific">Palleronia sediminis</name>
    <dbReference type="NCBI Taxonomy" id="2547833"/>
    <lineage>
        <taxon>Bacteria</taxon>
        <taxon>Pseudomonadati</taxon>
        <taxon>Pseudomonadota</taxon>
        <taxon>Alphaproteobacteria</taxon>
        <taxon>Rhodobacterales</taxon>
        <taxon>Roseobacteraceae</taxon>
        <taxon>Palleronia</taxon>
    </lineage>
</organism>
<dbReference type="Pfam" id="PF13439">
    <property type="entry name" value="Glyco_transf_4"/>
    <property type="match status" value="1"/>
</dbReference>
<dbReference type="Pfam" id="PF00534">
    <property type="entry name" value="Glycos_transf_1"/>
    <property type="match status" value="1"/>
</dbReference>
<reference evidence="3 4" key="1">
    <citation type="submission" date="2019-03" db="EMBL/GenBank/DDBJ databases">
        <title>Primorskyibacter sp. SS33 isolated from sediments.</title>
        <authorList>
            <person name="Xunke S."/>
        </authorList>
    </citation>
    <scope>NUCLEOTIDE SEQUENCE [LARGE SCALE GENOMIC DNA]</scope>
    <source>
        <strain evidence="3 4">SS33</strain>
    </source>
</reference>
<dbReference type="InterPro" id="IPR028098">
    <property type="entry name" value="Glyco_trans_4-like_N"/>
</dbReference>
<dbReference type="OrthoDB" id="9790710at2"/>
<dbReference type="Proteomes" id="UP000295701">
    <property type="component" value="Unassembled WGS sequence"/>
</dbReference>
<comment type="caution">
    <text evidence="3">The sequence shown here is derived from an EMBL/GenBank/DDBJ whole genome shotgun (WGS) entry which is preliminary data.</text>
</comment>
<protein>
    <submittedName>
        <fullName evidence="3">Glycosyltransferase family 4 protein</fullName>
    </submittedName>
</protein>
<dbReference type="AlphaFoldDB" id="A0A4R6ABR8"/>
<accession>A0A4R6ABR8</accession>
<sequence length="382" mass="40949">MTTCRIAVIGHIRNPIATPFRGGMEAHCWHLVHGLRERGHDVTLFASGDSTIDVPLVPVVARHCDADFPWHAYHGTAALTAHQDAAFAAVLPRLAEGGFDVVHNNSLHRFPPRLARAARLPTVTSFHVPPFDPLSRVAGDAVAPWSRFTVCSTRQRAVWWPEGAPPEAHVVPNGIDPALWPYRATGDGSAVWAGRITATKAPHLAAQAARIAGVPLRIYGVIEDRDYFERALAPELGGRIGYEGHLQGDALAEAIGAASVLLFTPHWDEPFGLAAVEAMACGVPVAATDMGAVAEVVGEAGCLAPADDAAGLAEALRRAMAIPRRVPRARVEARFTRDRMIDAYEALYDRAIAARDRPATPPRYSATALPWDGERVCATAVA</sequence>
<dbReference type="SUPFAM" id="SSF53756">
    <property type="entry name" value="UDP-Glycosyltransferase/glycogen phosphorylase"/>
    <property type="match status" value="1"/>
</dbReference>
<dbReference type="EMBL" id="SNAA01000007">
    <property type="protein sequence ID" value="TDL79768.1"/>
    <property type="molecule type" value="Genomic_DNA"/>
</dbReference>
<gene>
    <name evidence="3" type="ORF">E2L08_07690</name>
</gene>
<evidence type="ECO:0000259" key="1">
    <source>
        <dbReference type="Pfam" id="PF00534"/>
    </source>
</evidence>
<dbReference type="PANTHER" id="PTHR12526">
    <property type="entry name" value="GLYCOSYLTRANSFERASE"/>
    <property type="match status" value="1"/>
</dbReference>
<dbReference type="GO" id="GO:0016757">
    <property type="term" value="F:glycosyltransferase activity"/>
    <property type="evidence" value="ECO:0007669"/>
    <property type="project" value="InterPro"/>
</dbReference>
<evidence type="ECO:0000313" key="4">
    <source>
        <dbReference type="Proteomes" id="UP000295701"/>
    </source>
</evidence>
<evidence type="ECO:0000259" key="2">
    <source>
        <dbReference type="Pfam" id="PF13439"/>
    </source>
</evidence>
<evidence type="ECO:0000313" key="3">
    <source>
        <dbReference type="EMBL" id="TDL79768.1"/>
    </source>
</evidence>
<dbReference type="RefSeq" id="WP_133396492.1">
    <property type="nucleotide sequence ID" value="NZ_SNAA01000007.1"/>
</dbReference>
<name>A0A4R6ABR8_9RHOB</name>
<dbReference type="InterPro" id="IPR001296">
    <property type="entry name" value="Glyco_trans_1"/>
</dbReference>
<feature type="domain" description="Glycosyl transferase family 1" evidence="1">
    <location>
        <begin position="191"/>
        <end position="323"/>
    </location>
</feature>
<keyword evidence="3" id="KW-0808">Transferase</keyword>